<evidence type="ECO:0000259" key="1">
    <source>
        <dbReference type="Pfam" id="PF12867"/>
    </source>
</evidence>
<evidence type="ECO:0000313" key="2">
    <source>
        <dbReference type="EMBL" id="NAS12552.1"/>
    </source>
</evidence>
<reference evidence="2 3" key="1">
    <citation type="submission" date="2020-01" db="EMBL/GenBank/DDBJ databases">
        <title>Bacteria diversity of Porities sp.</title>
        <authorList>
            <person name="Wang G."/>
        </authorList>
    </citation>
    <scope>NUCLEOTIDE SEQUENCE [LARGE SCALE GENOMIC DNA]</scope>
    <source>
        <strain evidence="2 3">R33</strain>
    </source>
</reference>
<proteinExistence type="predicted"/>
<sequence length="154" mass="17602">MNTDKLLDISSKNQEIFRAILLKTPREKLLQVPKGFRNNIWWNIAHAMVTQQLLIYVRSRQEPFIPRELIEKYRKGTVPDGRISDAEVEQLISLLKTTAPKILEDYRNGIFTTYEEFTTSSQVVVSSVEDAIAFNAFHEGLHLGAVLSLQKTLG</sequence>
<dbReference type="AlphaFoldDB" id="A0A6L9ED35"/>
<dbReference type="EMBL" id="WXYO01000005">
    <property type="protein sequence ID" value="NAS12552.1"/>
    <property type="molecule type" value="Genomic_DNA"/>
</dbReference>
<dbReference type="Gene3D" id="1.20.120.450">
    <property type="entry name" value="dinb family like domain"/>
    <property type="match status" value="1"/>
</dbReference>
<keyword evidence="3" id="KW-1185">Reference proteome</keyword>
<dbReference type="SUPFAM" id="SSF109854">
    <property type="entry name" value="DinB/YfiT-like putative metalloenzymes"/>
    <property type="match status" value="1"/>
</dbReference>
<organism evidence="2 3">
    <name type="scientific">Poritiphilus flavus</name>
    <dbReference type="NCBI Taxonomy" id="2697053"/>
    <lineage>
        <taxon>Bacteria</taxon>
        <taxon>Pseudomonadati</taxon>
        <taxon>Bacteroidota</taxon>
        <taxon>Flavobacteriia</taxon>
        <taxon>Flavobacteriales</taxon>
        <taxon>Flavobacteriaceae</taxon>
        <taxon>Poritiphilus</taxon>
    </lineage>
</organism>
<dbReference type="InterPro" id="IPR034660">
    <property type="entry name" value="DinB/YfiT-like"/>
</dbReference>
<accession>A0A6L9ED35</accession>
<name>A0A6L9ED35_9FLAO</name>
<dbReference type="RefSeq" id="WP_161435591.1">
    <property type="nucleotide sequence ID" value="NZ_WXYO01000005.1"/>
</dbReference>
<comment type="caution">
    <text evidence="2">The sequence shown here is derived from an EMBL/GenBank/DDBJ whole genome shotgun (WGS) entry which is preliminary data.</text>
</comment>
<evidence type="ECO:0000313" key="3">
    <source>
        <dbReference type="Proteomes" id="UP000475249"/>
    </source>
</evidence>
<dbReference type="InterPro" id="IPR024775">
    <property type="entry name" value="DinB-like"/>
</dbReference>
<dbReference type="Proteomes" id="UP000475249">
    <property type="component" value="Unassembled WGS sequence"/>
</dbReference>
<protein>
    <submittedName>
        <fullName evidence="2">DinB family protein</fullName>
    </submittedName>
</protein>
<gene>
    <name evidence="2" type="ORF">GTQ38_11105</name>
</gene>
<feature type="domain" description="DinB-like" evidence="1">
    <location>
        <begin position="13"/>
        <end position="144"/>
    </location>
</feature>
<dbReference type="Pfam" id="PF12867">
    <property type="entry name" value="DinB_2"/>
    <property type="match status" value="1"/>
</dbReference>